<evidence type="ECO:0000313" key="3">
    <source>
        <dbReference type="RefSeq" id="XP_018014924.1"/>
    </source>
</evidence>
<name>A0A8B7NMM0_HYAAZ</name>
<gene>
    <name evidence="3" type="primary">LOC108671840</name>
</gene>
<dbReference type="AlphaFoldDB" id="A0A8B7NMM0"/>
<evidence type="ECO:0000256" key="1">
    <source>
        <dbReference type="SAM" id="Phobius"/>
    </source>
</evidence>
<feature type="transmembrane region" description="Helical" evidence="1">
    <location>
        <begin position="131"/>
        <end position="152"/>
    </location>
</feature>
<keyword evidence="1" id="KW-1133">Transmembrane helix</keyword>
<feature type="transmembrane region" description="Helical" evidence="1">
    <location>
        <begin position="31"/>
        <end position="55"/>
    </location>
</feature>
<keyword evidence="2" id="KW-1185">Reference proteome</keyword>
<evidence type="ECO:0000313" key="2">
    <source>
        <dbReference type="Proteomes" id="UP000694843"/>
    </source>
</evidence>
<sequence length="223" mass="24347">MGGYGANNRRDDYYDESGSGLRMIRKSGIPFLYVLGLCSLIVGMICLGIITAYWAGITHPMCFLYAQSPSYDGFSIVYKFGSNLSNCYWVAYGAVPSAAIGLMCGVFYMMKLFGDPSDEHEEAAQKRNTKIILVAMSVASLLLLAVCCTLAEGMRVTCTNMGINAVNGKADNCYDKLDLRVAMYNLPVDTSSMIHASSGCLWTSMVAYTLLVIFHSVALCRFP</sequence>
<dbReference type="OrthoDB" id="6350991at2759"/>
<feature type="transmembrane region" description="Helical" evidence="1">
    <location>
        <begin position="89"/>
        <end position="110"/>
    </location>
</feature>
<keyword evidence="1" id="KW-0812">Transmembrane</keyword>
<dbReference type="KEGG" id="hazt:108671840"/>
<feature type="transmembrane region" description="Helical" evidence="1">
    <location>
        <begin position="201"/>
        <end position="220"/>
    </location>
</feature>
<dbReference type="GeneID" id="108671840"/>
<accession>A0A8B7NMM0</accession>
<dbReference type="Proteomes" id="UP000694843">
    <property type="component" value="Unplaced"/>
</dbReference>
<proteinExistence type="predicted"/>
<dbReference type="RefSeq" id="XP_018014924.1">
    <property type="nucleotide sequence ID" value="XM_018159435.2"/>
</dbReference>
<protein>
    <submittedName>
        <fullName evidence="3">Uncharacterized protein LOC108671840</fullName>
    </submittedName>
</protein>
<reference evidence="3" key="1">
    <citation type="submission" date="2025-08" db="UniProtKB">
        <authorList>
            <consortium name="RefSeq"/>
        </authorList>
    </citation>
    <scope>IDENTIFICATION</scope>
    <source>
        <tissue evidence="3">Whole organism</tissue>
    </source>
</reference>
<keyword evidence="1" id="KW-0472">Membrane</keyword>
<organism evidence="2 3">
    <name type="scientific">Hyalella azteca</name>
    <name type="common">Amphipod</name>
    <dbReference type="NCBI Taxonomy" id="294128"/>
    <lineage>
        <taxon>Eukaryota</taxon>
        <taxon>Metazoa</taxon>
        <taxon>Ecdysozoa</taxon>
        <taxon>Arthropoda</taxon>
        <taxon>Crustacea</taxon>
        <taxon>Multicrustacea</taxon>
        <taxon>Malacostraca</taxon>
        <taxon>Eumalacostraca</taxon>
        <taxon>Peracarida</taxon>
        <taxon>Amphipoda</taxon>
        <taxon>Senticaudata</taxon>
        <taxon>Talitrida</taxon>
        <taxon>Talitroidea</taxon>
        <taxon>Hyalellidae</taxon>
        <taxon>Hyalella</taxon>
    </lineage>
</organism>